<dbReference type="AlphaFoldDB" id="A0A2J8QSK3"/>
<dbReference type="SUPFAM" id="SSF48403">
    <property type="entry name" value="Ankyrin repeat"/>
    <property type="match status" value="1"/>
</dbReference>
<evidence type="ECO:0000313" key="3">
    <source>
        <dbReference type="Proteomes" id="UP000236370"/>
    </source>
</evidence>
<dbReference type="Gene3D" id="1.25.40.20">
    <property type="entry name" value="Ankyrin repeat-containing domain"/>
    <property type="match status" value="1"/>
</dbReference>
<evidence type="ECO:0000256" key="1">
    <source>
        <dbReference type="SAM" id="MobiDB-lite"/>
    </source>
</evidence>
<feature type="region of interest" description="Disordered" evidence="1">
    <location>
        <begin position="41"/>
        <end position="61"/>
    </location>
</feature>
<dbReference type="Proteomes" id="UP000236370">
    <property type="component" value="Unassembled WGS sequence"/>
</dbReference>
<gene>
    <name evidence="2" type="ORF">CK820_G0014549</name>
</gene>
<protein>
    <submittedName>
        <fullName evidence="2">CDKN2A isoform 8</fullName>
    </submittedName>
</protein>
<evidence type="ECO:0000313" key="2">
    <source>
        <dbReference type="EMBL" id="PNI99249.1"/>
    </source>
</evidence>
<sequence>MEPAAGSSMEPSADWLATAAARGRVEEVRALLEAGALPNAPNSYGRRPIQVGRGSAAGAGDGGRLWRTKFAGELESGSASILRKKGRLPGEFSEGVCNHRPPPGDALGAWEAKEEE</sequence>
<reference evidence="2 3" key="1">
    <citation type="submission" date="2017-12" db="EMBL/GenBank/DDBJ databases">
        <title>High-resolution comparative analysis of great ape genomes.</title>
        <authorList>
            <person name="Pollen A."/>
            <person name="Hastie A."/>
            <person name="Hormozdiari F."/>
            <person name="Dougherty M."/>
            <person name="Liu R."/>
            <person name="Chaisson M."/>
            <person name="Hoppe E."/>
            <person name="Hill C."/>
            <person name="Pang A."/>
            <person name="Hillier L."/>
            <person name="Baker C."/>
            <person name="Armstrong J."/>
            <person name="Shendure J."/>
            <person name="Paten B."/>
            <person name="Wilson R."/>
            <person name="Chao H."/>
            <person name="Schneider V."/>
            <person name="Ventura M."/>
            <person name="Kronenberg Z."/>
            <person name="Murali S."/>
            <person name="Gordon D."/>
            <person name="Cantsilieris S."/>
            <person name="Munson K."/>
            <person name="Nelson B."/>
            <person name="Raja A."/>
            <person name="Underwood J."/>
            <person name="Diekhans M."/>
            <person name="Fiddes I."/>
            <person name="Haussler D."/>
            <person name="Eichler E."/>
        </authorList>
    </citation>
    <scope>NUCLEOTIDE SEQUENCE [LARGE SCALE GENOMIC DNA]</scope>
    <source>
        <strain evidence="2">Yerkes chimp pedigree #C0471</strain>
    </source>
</reference>
<organism evidence="2 3">
    <name type="scientific">Pan troglodytes</name>
    <name type="common">Chimpanzee</name>
    <dbReference type="NCBI Taxonomy" id="9598"/>
    <lineage>
        <taxon>Eukaryota</taxon>
        <taxon>Metazoa</taxon>
        <taxon>Chordata</taxon>
        <taxon>Craniata</taxon>
        <taxon>Vertebrata</taxon>
        <taxon>Euteleostomi</taxon>
        <taxon>Mammalia</taxon>
        <taxon>Eutheria</taxon>
        <taxon>Euarchontoglires</taxon>
        <taxon>Primates</taxon>
        <taxon>Haplorrhini</taxon>
        <taxon>Catarrhini</taxon>
        <taxon>Hominidae</taxon>
        <taxon>Pan</taxon>
    </lineage>
</organism>
<dbReference type="InterPro" id="IPR036770">
    <property type="entry name" value="Ankyrin_rpt-contain_sf"/>
</dbReference>
<proteinExistence type="predicted"/>
<accession>A0A2J8QSK3</accession>
<dbReference type="SMR" id="A0A2J8QSK3"/>
<dbReference type="EMBL" id="NBAG03000018">
    <property type="protein sequence ID" value="PNI99249.1"/>
    <property type="molecule type" value="Genomic_DNA"/>
</dbReference>
<name>A0A2J8QSK3_PANTR</name>
<comment type="caution">
    <text evidence="2">The sequence shown here is derived from an EMBL/GenBank/DDBJ whole genome shotgun (WGS) entry which is preliminary data.</text>
</comment>
<feature type="region of interest" description="Disordered" evidence="1">
    <location>
        <begin position="92"/>
        <end position="116"/>
    </location>
</feature>